<feature type="transmembrane region" description="Helical" evidence="1">
    <location>
        <begin position="377"/>
        <end position="397"/>
    </location>
</feature>
<dbReference type="KEGG" id="spet:CEP67_00225"/>
<protein>
    <submittedName>
        <fullName evidence="2">Uncharacterized protein</fullName>
    </submittedName>
</protein>
<dbReference type="STRING" id="170573.GCA_001076995_00051"/>
<accession>A0A1Z3TXQ8</accession>
<keyword evidence="1" id="KW-0472">Membrane</keyword>
<dbReference type="NCBIfam" id="NF047417">
    <property type="entry name" value="teichoic_AuxA"/>
    <property type="match status" value="1"/>
</dbReference>
<proteinExistence type="predicted"/>
<dbReference type="EMBL" id="PNGG01000001">
    <property type="protein sequence ID" value="PMC20277.1"/>
    <property type="molecule type" value="Genomic_DNA"/>
</dbReference>
<organism evidence="2 3">
    <name type="scientific">Staphylococcus pettenkoferi</name>
    <dbReference type="NCBI Taxonomy" id="170573"/>
    <lineage>
        <taxon>Bacteria</taxon>
        <taxon>Bacillati</taxon>
        <taxon>Bacillota</taxon>
        <taxon>Bacilli</taxon>
        <taxon>Bacillales</taxon>
        <taxon>Staphylococcaceae</taxon>
        <taxon>Staphylococcus</taxon>
    </lineage>
</organism>
<dbReference type="GeneID" id="42042231"/>
<evidence type="ECO:0000256" key="1">
    <source>
        <dbReference type="SAM" id="Phobius"/>
    </source>
</evidence>
<feature type="transmembrane region" description="Helical" evidence="1">
    <location>
        <begin position="403"/>
        <end position="425"/>
    </location>
</feature>
<feature type="transmembrane region" description="Helical" evidence="1">
    <location>
        <begin position="346"/>
        <end position="365"/>
    </location>
</feature>
<feature type="transmembrane region" description="Helical" evidence="1">
    <location>
        <begin position="74"/>
        <end position="95"/>
    </location>
</feature>
<dbReference type="AlphaFoldDB" id="A0A1Z3TXQ8"/>
<reference evidence="2 3" key="1">
    <citation type="submission" date="2017-09" db="EMBL/GenBank/DDBJ databases">
        <title>Bacterial strain isolated from the female urinary microbiota.</title>
        <authorList>
            <person name="Thomas-White K."/>
            <person name="Kumar N."/>
            <person name="Forster S."/>
            <person name="Putonti C."/>
            <person name="Lawley T."/>
            <person name="Wolfe A.J."/>
        </authorList>
    </citation>
    <scope>NUCLEOTIDE SEQUENCE [LARGE SCALE GENOMIC DNA]</scope>
    <source>
        <strain evidence="2 3">UMB0834</strain>
    </source>
</reference>
<name>A0A1Z3TXQ8_9STAP</name>
<feature type="transmembrane region" description="Helical" evidence="1">
    <location>
        <begin position="129"/>
        <end position="147"/>
    </location>
</feature>
<feature type="transmembrane region" description="Helical" evidence="1">
    <location>
        <begin position="12"/>
        <end position="34"/>
    </location>
</feature>
<evidence type="ECO:0000313" key="2">
    <source>
        <dbReference type="EMBL" id="PMC20277.1"/>
    </source>
</evidence>
<evidence type="ECO:0000313" key="3">
    <source>
        <dbReference type="Proteomes" id="UP000235748"/>
    </source>
</evidence>
<gene>
    <name evidence="2" type="ORF">CJ235_00985</name>
</gene>
<comment type="caution">
    <text evidence="2">The sequence shown here is derived from an EMBL/GenBank/DDBJ whole genome shotgun (WGS) entry which is preliminary data.</text>
</comment>
<feature type="transmembrane region" description="Helical" evidence="1">
    <location>
        <begin position="308"/>
        <end position="326"/>
    </location>
</feature>
<dbReference type="SUPFAM" id="SSF103473">
    <property type="entry name" value="MFS general substrate transporter"/>
    <property type="match status" value="1"/>
</dbReference>
<dbReference type="RefSeq" id="WP_002471891.1">
    <property type="nucleotide sequence ID" value="NZ_CP022096.2"/>
</dbReference>
<feature type="transmembrane region" description="Helical" evidence="1">
    <location>
        <begin position="102"/>
        <end position="123"/>
    </location>
</feature>
<feature type="transmembrane region" description="Helical" evidence="1">
    <location>
        <begin position="192"/>
        <end position="215"/>
    </location>
</feature>
<keyword evidence="1" id="KW-0812">Transmembrane</keyword>
<feature type="transmembrane region" description="Helical" evidence="1">
    <location>
        <begin position="159"/>
        <end position="180"/>
    </location>
</feature>
<keyword evidence="1" id="KW-1133">Transmembrane helix</keyword>
<sequence>MSFLKKHAEIIYSYIIGAVALLIGVIILLNLSFIHMLNGKDKINLNIHNVWDFINAFFAEIIRVMSTFIGSFPIVSAIIIILFGLLVIGIGILLFRTTSYDYDISVFFLVIGILFFIITLVLMTQVYSFFAIIFVIPFIIHIGYIVYKDDLNPNHRKYHYLWIIFSYGISYLITQVVLYGRVDNNDIIPIDILSVNAFFLVMWLLGQMAIWNFLFLRRSLPLTKQELGEEEPELSRTNKESMTNQTKERIKHLQDKTTEITHKTRRSMDIEKMRNKKDQFVDKWKQRIDIQEDDVPKWMRKPKWLKSLYIELICAGIMLFFTLIELHNRSSLFMSGNWELSQTQYVIEWITLFLLMLIMIVYVLLTLTNYFKNRFYYLHLFIISILFFKLFTEFANIMIHGQLFSTFITPILFIMLIAVIVAFVIKLREPDRNDKERMETLNSK</sequence>
<dbReference type="InterPro" id="IPR036259">
    <property type="entry name" value="MFS_trans_sf"/>
</dbReference>
<dbReference type="Proteomes" id="UP000235748">
    <property type="component" value="Unassembled WGS sequence"/>
</dbReference>